<dbReference type="PANTHER" id="PTHR38148">
    <property type="entry name" value="BAR DOMAIN-CONTAINING PROTEIN"/>
    <property type="match status" value="1"/>
</dbReference>
<sequence length="238" mass="26788">MLKIKTALKLGPKTKDDEYDRRKREMKELGSAIHSYKAAMESAKLAMKRVVNSWLDVRKAFEGLADHVTIPDCTRDCTSAFVASIDRAEASLLPEYVTAIDSNVIPAISDLRSLYEECERLEKSRNKVMHEYDVYRNEVAKKESEYQRKSKDISTSKSYSSDVAKRDALETSFGEADQKFKDTHDYLMQNRVIACSAALCAFAQCSATFMEGVSSEFTALKSTSEQVLRTVRDGAQMG</sequence>
<proteinExistence type="predicted"/>
<dbReference type="EMBL" id="LJSK01000206">
    <property type="protein sequence ID" value="KPI85147.1"/>
    <property type="molecule type" value="Genomic_DNA"/>
</dbReference>
<dbReference type="AlphaFoldDB" id="A0A0N0P4S1"/>
<dbReference type="OrthoDB" id="262066at2759"/>
<protein>
    <recommendedName>
        <fullName evidence="4">BAR domain-containing protein</fullName>
    </recommendedName>
</protein>
<comment type="caution">
    <text evidence="2">The sequence shown here is derived from an EMBL/GenBank/DDBJ whole genome shotgun (WGS) entry which is preliminary data.</text>
</comment>
<dbReference type="OMA" id="CDEDYNR"/>
<evidence type="ECO:0008006" key="4">
    <source>
        <dbReference type="Google" id="ProtNLM"/>
    </source>
</evidence>
<gene>
    <name evidence="2" type="ORF">ABL78_5807</name>
</gene>
<accession>A0A0N0P4S1</accession>
<dbReference type="SUPFAM" id="SSF103657">
    <property type="entry name" value="BAR/IMD domain-like"/>
    <property type="match status" value="1"/>
</dbReference>
<evidence type="ECO:0000313" key="3">
    <source>
        <dbReference type="Proteomes" id="UP000038009"/>
    </source>
</evidence>
<dbReference type="InterPro" id="IPR027267">
    <property type="entry name" value="AH/BAR_dom_sf"/>
</dbReference>
<evidence type="ECO:0000256" key="1">
    <source>
        <dbReference type="SAM" id="Coils"/>
    </source>
</evidence>
<dbReference type="Proteomes" id="UP000038009">
    <property type="component" value="Unassembled WGS sequence"/>
</dbReference>
<evidence type="ECO:0000313" key="2">
    <source>
        <dbReference type="EMBL" id="KPI85147.1"/>
    </source>
</evidence>
<dbReference type="VEuPathDB" id="TriTrypDB:Lsey_0206_0150"/>
<dbReference type="PANTHER" id="PTHR38148:SF3">
    <property type="entry name" value="BAR DOMAIN-CONTAINING PROTEIN"/>
    <property type="match status" value="1"/>
</dbReference>
<name>A0A0N0P4S1_LEPSE</name>
<feature type="coiled-coil region" evidence="1">
    <location>
        <begin position="111"/>
        <end position="152"/>
    </location>
</feature>
<dbReference type="Gene3D" id="1.20.1270.60">
    <property type="entry name" value="Arfaptin homology (AH) domain/BAR domain"/>
    <property type="match status" value="1"/>
</dbReference>
<reference evidence="2 3" key="1">
    <citation type="journal article" date="2015" name="PLoS Pathog.">
        <title>Leptomonas seymouri: Adaptations to the Dixenous Life Cycle Analyzed by Genome Sequencing, Transcriptome Profiling and Co-infection with Leishmania donovani.</title>
        <authorList>
            <person name="Kraeva N."/>
            <person name="Butenko A."/>
            <person name="Hlavacova J."/>
            <person name="Kostygov A."/>
            <person name="Myskova J."/>
            <person name="Grybchuk D."/>
            <person name="Lestinova T."/>
            <person name="Votypka J."/>
            <person name="Volf P."/>
            <person name="Opperdoes F."/>
            <person name="Flegontov P."/>
            <person name="Lukes J."/>
            <person name="Yurchenko V."/>
        </authorList>
    </citation>
    <scope>NUCLEOTIDE SEQUENCE [LARGE SCALE GENOMIC DNA]</scope>
    <source>
        <strain evidence="2 3">ATCC 30220</strain>
    </source>
</reference>
<keyword evidence="3" id="KW-1185">Reference proteome</keyword>
<keyword evidence="1" id="KW-0175">Coiled coil</keyword>
<organism evidence="2 3">
    <name type="scientific">Leptomonas seymouri</name>
    <dbReference type="NCBI Taxonomy" id="5684"/>
    <lineage>
        <taxon>Eukaryota</taxon>
        <taxon>Discoba</taxon>
        <taxon>Euglenozoa</taxon>
        <taxon>Kinetoplastea</taxon>
        <taxon>Metakinetoplastina</taxon>
        <taxon>Trypanosomatida</taxon>
        <taxon>Trypanosomatidae</taxon>
        <taxon>Leishmaniinae</taxon>
        <taxon>Leptomonas</taxon>
    </lineage>
</organism>